<keyword evidence="3" id="KW-1185">Reference proteome</keyword>
<dbReference type="AlphaFoldDB" id="A0A167UJI2"/>
<gene>
    <name evidence="2" type="ORF">FIBSPDRAFT_941217</name>
</gene>
<feature type="compositionally biased region" description="Basic and acidic residues" evidence="1">
    <location>
        <begin position="1"/>
        <end position="13"/>
    </location>
</feature>
<dbReference type="Proteomes" id="UP000076532">
    <property type="component" value="Unassembled WGS sequence"/>
</dbReference>
<accession>A0A167UJI2</accession>
<proteinExistence type="predicted"/>
<organism evidence="2 3">
    <name type="scientific">Athelia psychrophila</name>
    <dbReference type="NCBI Taxonomy" id="1759441"/>
    <lineage>
        <taxon>Eukaryota</taxon>
        <taxon>Fungi</taxon>
        <taxon>Dikarya</taxon>
        <taxon>Basidiomycota</taxon>
        <taxon>Agaricomycotina</taxon>
        <taxon>Agaricomycetes</taxon>
        <taxon>Agaricomycetidae</taxon>
        <taxon>Atheliales</taxon>
        <taxon>Atheliaceae</taxon>
        <taxon>Athelia</taxon>
    </lineage>
</organism>
<feature type="compositionally biased region" description="Polar residues" evidence="1">
    <location>
        <begin position="15"/>
        <end position="25"/>
    </location>
</feature>
<dbReference type="EMBL" id="KV417969">
    <property type="protein sequence ID" value="KZP04010.1"/>
    <property type="molecule type" value="Genomic_DNA"/>
</dbReference>
<protein>
    <submittedName>
        <fullName evidence="2">Uncharacterized protein</fullName>
    </submittedName>
</protein>
<reference evidence="2 3" key="1">
    <citation type="journal article" date="2016" name="Mol. Biol. Evol.">
        <title>Comparative Genomics of Early-Diverging Mushroom-Forming Fungi Provides Insights into the Origins of Lignocellulose Decay Capabilities.</title>
        <authorList>
            <person name="Nagy L.G."/>
            <person name="Riley R."/>
            <person name="Tritt A."/>
            <person name="Adam C."/>
            <person name="Daum C."/>
            <person name="Floudas D."/>
            <person name="Sun H."/>
            <person name="Yadav J.S."/>
            <person name="Pangilinan J."/>
            <person name="Larsson K.H."/>
            <person name="Matsuura K."/>
            <person name="Barry K."/>
            <person name="Labutti K."/>
            <person name="Kuo R."/>
            <person name="Ohm R.A."/>
            <person name="Bhattacharya S.S."/>
            <person name="Shirouzu T."/>
            <person name="Yoshinaga Y."/>
            <person name="Martin F.M."/>
            <person name="Grigoriev I.V."/>
            <person name="Hibbett D.S."/>
        </authorList>
    </citation>
    <scope>NUCLEOTIDE SEQUENCE [LARGE SCALE GENOMIC DNA]</scope>
    <source>
        <strain evidence="2 3">CBS 109695</strain>
    </source>
</reference>
<name>A0A167UJI2_9AGAM</name>
<evidence type="ECO:0000256" key="1">
    <source>
        <dbReference type="SAM" id="MobiDB-lite"/>
    </source>
</evidence>
<evidence type="ECO:0000313" key="2">
    <source>
        <dbReference type="EMBL" id="KZP04010.1"/>
    </source>
</evidence>
<feature type="region of interest" description="Disordered" evidence="1">
    <location>
        <begin position="1"/>
        <end position="53"/>
    </location>
</feature>
<sequence>MDRMWQRNGREAGRWQTQPEPSASISILPPKPVGGYGQKFRELPPGRARTRIDGPVYTTVDGLRCTPLVMTPKDPLQHLDEPFSRYFSHMIRSIDNDEPKSFYEKP</sequence>
<evidence type="ECO:0000313" key="3">
    <source>
        <dbReference type="Proteomes" id="UP000076532"/>
    </source>
</evidence>